<dbReference type="RefSeq" id="WP_144227940.1">
    <property type="nucleotide sequence ID" value="NZ_CP041677.1"/>
</dbReference>
<dbReference type="AlphaFoldDB" id="A0A517D8C7"/>
<dbReference type="EMBL" id="CP041677">
    <property type="protein sequence ID" value="QDR73610.1"/>
    <property type="molecule type" value="Genomic_DNA"/>
</dbReference>
<evidence type="ECO:0000313" key="1">
    <source>
        <dbReference type="EMBL" id="QDR73610.1"/>
    </source>
</evidence>
<reference evidence="1 2" key="1">
    <citation type="submission" date="2019-07" db="EMBL/GenBank/DDBJ databases">
        <title>Gastrointestinal microbiota of Peromyscus leucopus, the white-footed mouse.</title>
        <authorList>
            <person name="Milovic A."/>
            <person name="Bassam K."/>
            <person name="Barbour A.G."/>
        </authorList>
    </citation>
    <scope>NUCLEOTIDE SEQUENCE [LARGE SCALE GENOMIC DNA]</scope>
    <source>
        <strain evidence="1 2">LL7</strain>
        <plasmid evidence="1 2">unnamed</plasmid>
    </source>
</reference>
<accession>A0A517D8C7</accession>
<proteinExistence type="predicted"/>
<protein>
    <submittedName>
        <fullName evidence="1">Uncharacterized protein</fullName>
    </submittedName>
</protein>
<keyword evidence="1" id="KW-0614">Plasmid</keyword>
<name>A0A517D8C7_LIMRT</name>
<evidence type="ECO:0000313" key="2">
    <source>
        <dbReference type="Proteomes" id="UP000316394"/>
    </source>
</evidence>
<dbReference type="Proteomes" id="UP000316394">
    <property type="component" value="Plasmid unnamed"/>
</dbReference>
<gene>
    <name evidence="1" type="ORF">FOD75_10965</name>
</gene>
<sequence length="295" mass="34113">MVQKEYITNNQAFIRFISNGYTQGRAKAIINEMLTSYGSNKLFKRTDVDELLSQLNSIKLHYKSAFYIQNTFHISKTTFYRLLKYAENVDFKVKTYGMPIFPQTRYNFSQFSKIIKMAAQEKQKAMDKINGISNLEEIECNGIDGRAIISDDHQLLLWSVASKPKKIELGNASVKHIRKSYPGQMLSRFSRIDLVQHFSLLNEGGTKFLAPDDVDWLDCVDLLLDFAPNNMYDINFKKQLNTFDVHIHSGSFLVSHNLTDKTKLDNVITLMKKYYPHLRIDIYPFGDEASEVAFK</sequence>
<organism evidence="1 2">
    <name type="scientific">Limosilactobacillus reuteri</name>
    <name type="common">Lactobacillus reuteri</name>
    <dbReference type="NCBI Taxonomy" id="1598"/>
    <lineage>
        <taxon>Bacteria</taxon>
        <taxon>Bacillati</taxon>
        <taxon>Bacillota</taxon>
        <taxon>Bacilli</taxon>
        <taxon>Lactobacillales</taxon>
        <taxon>Lactobacillaceae</taxon>
        <taxon>Limosilactobacillus</taxon>
    </lineage>
</organism>
<geneLocation type="plasmid" evidence="1 2">
    <name>unnamed</name>
</geneLocation>